<keyword evidence="1" id="KW-0472">Membrane</keyword>
<reference evidence="2" key="1">
    <citation type="submission" date="2019-09" db="EMBL/GenBank/DDBJ databases">
        <title>Characterisation of the sponge microbiome using genome-centric metagenomics.</title>
        <authorList>
            <person name="Engelberts J.P."/>
            <person name="Robbins S.J."/>
            <person name="De Goeij J.M."/>
            <person name="Aranda M."/>
            <person name="Bell S.C."/>
            <person name="Webster N.S."/>
        </authorList>
    </citation>
    <scope>NUCLEOTIDE SEQUENCE</scope>
    <source>
        <strain evidence="2">SB0664_bin_27</strain>
    </source>
</reference>
<dbReference type="EMBL" id="VXRG01000130">
    <property type="protein sequence ID" value="MXY94875.1"/>
    <property type="molecule type" value="Genomic_DNA"/>
</dbReference>
<keyword evidence="1" id="KW-1133">Transmembrane helix</keyword>
<gene>
    <name evidence="2" type="ORF">F4Y42_15665</name>
</gene>
<organism evidence="2">
    <name type="scientific">Caldilineaceae bacterium SB0664_bin_27</name>
    <dbReference type="NCBI Taxonomy" id="2605260"/>
    <lineage>
        <taxon>Bacteria</taxon>
        <taxon>Bacillati</taxon>
        <taxon>Chloroflexota</taxon>
        <taxon>Caldilineae</taxon>
        <taxon>Caldilineales</taxon>
        <taxon>Caldilineaceae</taxon>
    </lineage>
</organism>
<protein>
    <submittedName>
        <fullName evidence="2">Uncharacterized protein</fullName>
    </submittedName>
</protein>
<sequence length="110" mass="12259">MEDLSSLSSQSKRIIGLVLLTGLIHLFVGIQSQFILVLNGLGFFALAIGLYLLPQLASWRNQIRWVLIAYTGITIVLYFVLFPQPLDYGLGLVTKAIEVILIVLLFLPSR</sequence>
<name>A0A6B0YXH3_9CHLR</name>
<keyword evidence="1" id="KW-0812">Transmembrane</keyword>
<feature type="transmembrane region" description="Helical" evidence="1">
    <location>
        <begin position="12"/>
        <end position="28"/>
    </location>
</feature>
<evidence type="ECO:0000256" key="1">
    <source>
        <dbReference type="SAM" id="Phobius"/>
    </source>
</evidence>
<evidence type="ECO:0000313" key="2">
    <source>
        <dbReference type="EMBL" id="MXY94875.1"/>
    </source>
</evidence>
<accession>A0A6B0YXH3</accession>
<comment type="caution">
    <text evidence="2">The sequence shown here is derived from an EMBL/GenBank/DDBJ whole genome shotgun (WGS) entry which is preliminary data.</text>
</comment>
<dbReference type="AlphaFoldDB" id="A0A6B0YXH3"/>
<feature type="transmembrane region" description="Helical" evidence="1">
    <location>
        <begin position="88"/>
        <end position="107"/>
    </location>
</feature>
<feature type="transmembrane region" description="Helical" evidence="1">
    <location>
        <begin position="34"/>
        <end position="53"/>
    </location>
</feature>
<proteinExistence type="predicted"/>
<feature type="transmembrane region" description="Helical" evidence="1">
    <location>
        <begin position="65"/>
        <end position="82"/>
    </location>
</feature>